<dbReference type="PROSITE" id="PS00973">
    <property type="entry name" value="USP_2"/>
    <property type="match status" value="1"/>
</dbReference>
<dbReference type="Proteomes" id="UP000179807">
    <property type="component" value="Unassembled WGS sequence"/>
</dbReference>
<dbReference type="SUPFAM" id="SSF54001">
    <property type="entry name" value="Cysteine proteinases"/>
    <property type="match status" value="1"/>
</dbReference>
<evidence type="ECO:0000313" key="3">
    <source>
        <dbReference type="Proteomes" id="UP000179807"/>
    </source>
</evidence>
<proteinExistence type="predicted"/>
<reference evidence="2" key="1">
    <citation type="submission" date="2016-10" db="EMBL/GenBank/DDBJ databases">
        <authorList>
            <person name="Benchimol M."/>
            <person name="Almeida L.G."/>
            <person name="Vasconcelos A.T."/>
            <person name="Perreira-Neves A."/>
            <person name="Rosa I.A."/>
            <person name="Tasca T."/>
            <person name="Bogo M.R."/>
            <person name="de Souza W."/>
        </authorList>
    </citation>
    <scope>NUCLEOTIDE SEQUENCE [LARGE SCALE GENOMIC DNA]</scope>
    <source>
        <strain evidence="2">K</strain>
    </source>
</reference>
<name>A0A1J4KLH2_9EUKA</name>
<keyword evidence="3" id="KW-1185">Reference proteome</keyword>
<dbReference type="VEuPathDB" id="TrichDB:TRFO_03686"/>
<sequence>MQDDFNDDLAIKITQILHNENARCNVDESFLTDLLITFDKLPETYENNPDGFFKGVNVSFVDPILKMKTIFNNDEKNAIEIFFGFILRICHNFLDTKIPELIQLITSIFKENCKLYKNNFSIFEKLKLLLITDNLYKSLITLVIQKDIDCFSLLSISKIFFSTQIFDLFQNQKIDNLNENEQMNWIDYIILVLNYLEDEKFLLSSSETNLSNLFDCIYYEMAVRKREQPKIIIEKLVIIIKKAIETDKLSLVLFALKTTKLMFLEPFTKEFCQELKLKNVDFTKVSIRSEFSSLLSFIFEYLVRNSLFDENSIKSLWEEHYFQHVSLLSSFFMIFIGISHSIPSDKAIWFLNLVSNPDKVTKEWLTSFISIGVNLNSHGISNCSNFILEKLEHLQNDSKIQENSELFSIIVKEIPKFRALSMSYNDFNEFFIQTALKLNEETETEDDLIILQNALPKYHMDPSDFIQSYFYMMIDVFKRQYHLYDCIINIIDIFISNYNAKIDEKIARNFFKVAENVPRVYNFIQILISKGIFDSEILFNSLSNTETIDVRFYRLIKSLYPKTISSFPFDKEEILWYFSLHKSNEQRRFQKLLCRLYSSNLCDDYEMVENFINTWLAYFIDNDTDKNELCYLARNFIDRIEFLIDVPFERHIGELNENRVAITMDEFGTFEYNRFLSVSSLIHHLYGDWICSLSYKKEILDNSQCLHRAINQKKSVKLKRKSFSQHNSNNNPKIRTCFPSLYFLKIDNLVNDLFSIVDGDELLNILPTFQETINQATSLVPSEFETFFPTDCPPKFVYNFETFMIEFNKINKDEFKYTDELVSYLIRNGLSIIYSPLLCRIISYLTDCDFDFENKYGYAFNAQIVNIFDQFIPDPGETSNILSKIFELKLRHFCIEKAQFKQLILHETYEIRNGACLFFSEIDLPLSYFAEIYNEESNNSEFYGLPKEFFDSLSNHIYLSNERNDEIISIVFNILFENTDNYIYDEHIRCLNSLLRSGFLSEQEREKCARFLIDNFLRENIPPVPTFDEAMNCIQYIFDNKLIKNQLTRLIQEHNDYIQYNIDVNSSNSNQFDLIDADDIIFKDINYIGLDNLGTTCYANSDIQQLFYCQNFFNELFVLDEDRNMINDLKNELQELFITMKYSQMKSISPKKVFYAYDENFCTNVQEDCFEFLLFLLDRIGSKVFGGTFRHVISSIDGEDSKTILEPFNILQLEIKNMSCLEESLQHFSSVDYLTGDSGYRFDNGLKKDSIKKCEINEMSDDLIIQLKRFEYNIETYEREKINSYFIFPEIIFDNYELKGIILHRGYAESGHYISLVKINGRWLMFNDDRVSYEDESYVFDMAYGYDDTSAYLLFYSKKKEDEKNSNENILKCENSSDTIKVNLPSNLIEKVITSNEEKFYDKIVLSRSFFRMLLNLLDSNDEDYYHLIIDFFFKILFMSPYTNRPDDLFSLIMEKIINYPTIKEYVMIQPIQYSIIHSQLIEMRKTASLLIIECVQNLNDFKVVLNLINYLGLSYVCSTDEMFSVIHKLIVIEEYQNYAKSTLFAKKIENYLIKDFDSICCDCQRYENVCFNQLFAVLVKLGVSPEFEDFVVDNLSWISAIVGSKTLQENILELFSSFSKKNEIYISLNNIIENMLDNYDIVSNIIAFL</sequence>
<dbReference type="PANTHER" id="PTHR24006:SF827">
    <property type="entry name" value="UBIQUITIN CARBOXYL-TERMINAL HYDROLASE 34"/>
    <property type="match status" value="1"/>
</dbReference>
<dbReference type="GO" id="GO:0016579">
    <property type="term" value="P:protein deubiquitination"/>
    <property type="evidence" value="ECO:0007669"/>
    <property type="project" value="InterPro"/>
</dbReference>
<dbReference type="Pfam" id="PF00443">
    <property type="entry name" value="UCH"/>
    <property type="match status" value="1"/>
</dbReference>
<dbReference type="GO" id="GO:0004843">
    <property type="term" value="F:cysteine-type deubiquitinase activity"/>
    <property type="evidence" value="ECO:0007669"/>
    <property type="project" value="InterPro"/>
</dbReference>
<dbReference type="OrthoDB" id="27652at2759"/>
<comment type="caution">
    <text evidence="2">The sequence shown here is derived from an EMBL/GenBank/DDBJ whole genome shotgun (WGS) entry which is preliminary data.</text>
</comment>
<dbReference type="Gene3D" id="3.90.70.10">
    <property type="entry name" value="Cysteine proteinases"/>
    <property type="match status" value="1"/>
</dbReference>
<dbReference type="PANTHER" id="PTHR24006">
    <property type="entry name" value="UBIQUITIN CARBOXYL-TERMINAL HYDROLASE"/>
    <property type="match status" value="1"/>
</dbReference>
<evidence type="ECO:0000259" key="1">
    <source>
        <dbReference type="PROSITE" id="PS50235"/>
    </source>
</evidence>
<protein>
    <recommendedName>
        <fullName evidence="1">USP domain-containing protein</fullName>
    </recommendedName>
</protein>
<dbReference type="PROSITE" id="PS50235">
    <property type="entry name" value="USP_3"/>
    <property type="match status" value="1"/>
</dbReference>
<gene>
    <name evidence="2" type="ORF">TRFO_03686</name>
</gene>
<dbReference type="InterPro" id="IPR028889">
    <property type="entry name" value="USP"/>
</dbReference>
<dbReference type="InterPro" id="IPR018200">
    <property type="entry name" value="USP_CS"/>
</dbReference>
<dbReference type="GO" id="GO:0005829">
    <property type="term" value="C:cytosol"/>
    <property type="evidence" value="ECO:0007669"/>
    <property type="project" value="TreeGrafter"/>
</dbReference>
<feature type="domain" description="USP" evidence="1">
    <location>
        <begin position="1088"/>
        <end position="1359"/>
    </location>
</feature>
<evidence type="ECO:0000313" key="2">
    <source>
        <dbReference type="EMBL" id="OHT12075.1"/>
    </source>
</evidence>
<dbReference type="InterPro" id="IPR001394">
    <property type="entry name" value="Peptidase_C19_UCH"/>
</dbReference>
<dbReference type="RefSeq" id="XP_068365211.1">
    <property type="nucleotide sequence ID" value="XM_068491454.1"/>
</dbReference>
<dbReference type="GO" id="GO:0005634">
    <property type="term" value="C:nucleus"/>
    <property type="evidence" value="ECO:0007669"/>
    <property type="project" value="TreeGrafter"/>
</dbReference>
<dbReference type="EMBL" id="MLAK01000571">
    <property type="protein sequence ID" value="OHT12075.1"/>
    <property type="molecule type" value="Genomic_DNA"/>
</dbReference>
<dbReference type="GeneID" id="94826158"/>
<accession>A0A1J4KLH2</accession>
<dbReference type="InterPro" id="IPR038765">
    <property type="entry name" value="Papain-like_cys_pep_sf"/>
</dbReference>
<dbReference type="InterPro" id="IPR050164">
    <property type="entry name" value="Peptidase_C19"/>
</dbReference>
<organism evidence="2 3">
    <name type="scientific">Tritrichomonas foetus</name>
    <dbReference type="NCBI Taxonomy" id="1144522"/>
    <lineage>
        <taxon>Eukaryota</taxon>
        <taxon>Metamonada</taxon>
        <taxon>Parabasalia</taxon>
        <taxon>Tritrichomonadida</taxon>
        <taxon>Tritrichomonadidae</taxon>
        <taxon>Tritrichomonas</taxon>
    </lineage>
</organism>